<dbReference type="SMART" id="SM00209">
    <property type="entry name" value="TSP1"/>
    <property type="match status" value="1"/>
</dbReference>
<feature type="disulfide bond" evidence="12">
    <location>
        <begin position="433"/>
        <end position="473"/>
    </location>
</feature>
<dbReference type="InterPro" id="IPR013273">
    <property type="entry name" value="ADAMTS/ADAMTS-like"/>
</dbReference>
<feature type="chain" id="PRO_5032464026" description="Peptidase M12B domain-containing protein" evidence="16">
    <location>
        <begin position="17"/>
        <end position="1059"/>
    </location>
</feature>
<organism evidence="18 19">
    <name type="scientific">Brachionus calyciflorus</name>
    <dbReference type="NCBI Taxonomy" id="104777"/>
    <lineage>
        <taxon>Eukaryota</taxon>
        <taxon>Metazoa</taxon>
        <taxon>Spiralia</taxon>
        <taxon>Gnathifera</taxon>
        <taxon>Rotifera</taxon>
        <taxon>Eurotatoria</taxon>
        <taxon>Monogononta</taxon>
        <taxon>Pseudotrocha</taxon>
        <taxon>Ploima</taxon>
        <taxon>Brachionidae</taxon>
        <taxon>Brachionus</taxon>
    </lineage>
</organism>
<feature type="active site" evidence="10 13">
    <location>
        <position position="330"/>
    </location>
</feature>
<dbReference type="EMBL" id="CAJNOC010002313">
    <property type="protein sequence ID" value="CAF0925537.1"/>
    <property type="molecule type" value="Genomic_DNA"/>
</dbReference>
<reference evidence="18" key="1">
    <citation type="submission" date="2021-02" db="EMBL/GenBank/DDBJ databases">
        <authorList>
            <person name="Nowell W R."/>
        </authorList>
    </citation>
    <scope>NUCLEOTIDE SEQUENCE</scope>
    <source>
        <strain evidence="18">Ploen Becks lab</strain>
    </source>
</reference>
<keyword evidence="19" id="KW-1185">Reference proteome</keyword>
<comment type="caution">
    <text evidence="13">Lacks conserved residue(s) required for the propagation of feature annotation.</text>
</comment>
<feature type="binding site" evidence="11">
    <location>
        <position position="278"/>
    </location>
    <ligand>
        <name>Ca(2+)</name>
        <dbReference type="ChEBI" id="CHEBI:29108"/>
        <label>1</label>
    </ligand>
</feature>
<feature type="disulfide bond" evidence="12">
    <location>
        <begin position="412"/>
        <end position="438"/>
    </location>
</feature>
<evidence type="ECO:0000256" key="8">
    <source>
        <dbReference type="ARBA" id="ARBA00023157"/>
    </source>
</evidence>
<dbReference type="GO" id="GO:0006508">
    <property type="term" value="P:proteolysis"/>
    <property type="evidence" value="ECO:0007669"/>
    <property type="project" value="UniProtKB-KW"/>
</dbReference>
<feature type="disulfide bond" evidence="12">
    <location>
        <begin position="344"/>
        <end position="366"/>
    </location>
</feature>
<keyword evidence="7" id="KW-0482">Metalloprotease</keyword>
<evidence type="ECO:0000256" key="10">
    <source>
        <dbReference type="PIRSR" id="PIRSR613273-1"/>
    </source>
</evidence>
<evidence type="ECO:0000256" key="2">
    <source>
        <dbReference type="ARBA" id="ARBA00022525"/>
    </source>
</evidence>
<keyword evidence="15" id="KW-0812">Transmembrane</keyword>
<dbReference type="GO" id="GO:0031012">
    <property type="term" value="C:extracellular matrix"/>
    <property type="evidence" value="ECO:0007669"/>
    <property type="project" value="TreeGrafter"/>
</dbReference>
<evidence type="ECO:0000259" key="17">
    <source>
        <dbReference type="PROSITE" id="PS50215"/>
    </source>
</evidence>
<feature type="binding site" evidence="11 13">
    <location>
        <position position="339"/>
    </location>
    <ligand>
        <name>Zn(2+)</name>
        <dbReference type="ChEBI" id="CHEBI:29105"/>
        <note>catalytic</note>
    </ligand>
</feature>
<comment type="caution">
    <text evidence="18">The sequence shown here is derived from an EMBL/GenBank/DDBJ whole genome shotgun (WGS) entry which is preliminary data.</text>
</comment>
<dbReference type="InterPro" id="IPR001590">
    <property type="entry name" value="Peptidase_M12B"/>
</dbReference>
<dbReference type="FunFam" id="2.20.100.10:FF:000001">
    <property type="entry name" value="semaphorin-5A isoform X1"/>
    <property type="match status" value="1"/>
</dbReference>
<dbReference type="Gene3D" id="3.40.390.10">
    <property type="entry name" value="Collagenase (Catalytic Domain)"/>
    <property type="match status" value="1"/>
</dbReference>
<evidence type="ECO:0000256" key="6">
    <source>
        <dbReference type="ARBA" id="ARBA00022833"/>
    </source>
</evidence>
<dbReference type="GO" id="GO:0004222">
    <property type="term" value="F:metalloendopeptidase activity"/>
    <property type="evidence" value="ECO:0007669"/>
    <property type="project" value="InterPro"/>
</dbReference>
<keyword evidence="15" id="KW-1133">Transmembrane helix</keyword>
<comment type="cofactor">
    <cofactor evidence="11">
        <name>Zn(2+)</name>
        <dbReference type="ChEBI" id="CHEBI:29105"/>
    </cofactor>
    <text evidence="11">Binds 1 zinc ion per subunit.</text>
</comment>
<feature type="disulfide bond" evidence="12">
    <location>
        <begin position="261"/>
        <end position="313"/>
    </location>
</feature>
<evidence type="ECO:0000256" key="3">
    <source>
        <dbReference type="ARBA" id="ARBA00022670"/>
    </source>
</evidence>
<dbReference type="PANTHER" id="PTHR13723:SF281">
    <property type="entry name" value="PAPILIN"/>
    <property type="match status" value="1"/>
</dbReference>
<dbReference type="Proteomes" id="UP000663879">
    <property type="component" value="Unassembled WGS sequence"/>
</dbReference>
<dbReference type="GO" id="GO:0030198">
    <property type="term" value="P:extracellular matrix organization"/>
    <property type="evidence" value="ECO:0007669"/>
    <property type="project" value="InterPro"/>
</dbReference>
<keyword evidence="8 12" id="KW-1015">Disulfide bond</keyword>
<feature type="binding site" evidence="11 13">
    <location>
        <position position="333"/>
    </location>
    <ligand>
        <name>Zn(2+)</name>
        <dbReference type="ChEBI" id="CHEBI:29105"/>
        <note>catalytic</note>
    </ligand>
</feature>
<sequence>MSLLLLILLSVGKILSKKANIQNVVPFNITENIVTGDLKFQIEINNIHFWIILKPNYDLVSLHETSDTKNQNKKQFKYKLKDKLKVPCFYHGYVEKVPHSTAAVSVCEGIQGYFSLNDKIYFVEPLRSKENKQTRKRRDMRSLMRTTHQIYESEKRIIDLPSIELIEKLPQKIWREKRSILKELYMEVLVVVDEPFQRFINSLDKSLELYILTLFNMVSNIYKHPSIGVSLQVVVSSFLKLENNQSLEITSNIEETLENFCQFQSHVTDKYTDKRIHDVAVLLTQKPFGSGEGNKTTLGLAKLGGMCEIEASCNVNYHHGLAVAFTIAHEIGHNLNSDHDKDECSDSKNIMQNQIDLNNIYTWSECSRREIINFIDEGRGHCLENIPESLIEDEILDLVALPGTLNSFDSQCKLEHGVNATDCLDIQVHEGQCDKLFCKLNLDADECVANYFVAEGTECVVIGHVDDLRIGRCLKRECVIEQELLHEKPVDGGWSEWTENWSECSHECNGGVQFKERFCSNPSPSNGGKYCLGERKKYQVCNLNKCTHNEDFFKVHLEMCKKIEFSSNFPQDLKNISSLIYAYLPEEPCKLFCSPDNNQTFYIDVSKKLPDGTKCSPNIQDVCINGFCKKVGCDGKLDSDLMYDKCMICNGDNSTCNLKKLEMSINSDTKKHISLFIFPIGSTSISISNDNLGNSFEIKQIESTDLSKKDYEYSYLKLDTEEIFTINGPTTKILGIELREFSSNSNLKVEYYTKKSTLETTTTKAGKFEKSSIWKISEWSNETCAQDPCSMETREVTCADTNCIQDTKPLDRRPCKKPQSIMSNTRREPVASRNEPVLTSVSFSVDSNRNTTSTPGPPSYDYVIKHPNMNQANEIQPPSYDSLYNRVRNAHRTIRNTVRNGHGTGSTSSHKLANVIGGFVIFIFFIIVPILKIIVGITYRDECPINLSIPLWLIIDGIFFILLVISIIFFKYFDCSLLTSVLVVFLVSWLVRGSVWVYGSRKNVKFNPLMTEYYCNPILYDLAFWTITVTWSLVASMIVSFILAVACTKTQNTEENDNS</sequence>
<dbReference type="PRINTS" id="PR01857">
    <property type="entry name" value="ADAMTSFAMILY"/>
</dbReference>
<feature type="disulfide bond" evidence="12">
    <location>
        <begin position="519"/>
        <end position="531"/>
    </location>
</feature>
<accession>A0A814B7S9</accession>
<keyword evidence="15" id="KW-0472">Membrane</keyword>
<keyword evidence="3" id="KW-0645">Protease</keyword>
<feature type="disulfide bond" evidence="12">
    <location>
        <begin position="508"/>
        <end position="546"/>
    </location>
</feature>
<evidence type="ECO:0000313" key="18">
    <source>
        <dbReference type="EMBL" id="CAF0925537.1"/>
    </source>
</evidence>
<keyword evidence="9" id="KW-0325">Glycoprotein</keyword>
<keyword evidence="2" id="KW-0964">Secreted</keyword>
<dbReference type="Gene3D" id="3.40.1620.60">
    <property type="match status" value="1"/>
</dbReference>
<dbReference type="PROSITE" id="PS50092">
    <property type="entry name" value="TSP1"/>
    <property type="match status" value="1"/>
</dbReference>
<evidence type="ECO:0000313" key="19">
    <source>
        <dbReference type="Proteomes" id="UP000663879"/>
    </source>
</evidence>
<feature type="transmembrane region" description="Helical" evidence="15">
    <location>
        <begin position="976"/>
        <end position="998"/>
    </location>
</feature>
<feature type="disulfide bond" evidence="12">
    <location>
        <begin position="459"/>
        <end position="478"/>
    </location>
</feature>
<comment type="subcellular location">
    <subcellularLocation>
        <location evidence="1">Secreted</location>
    </subcellularLocation>
</comment>
<feature type="binding site" evidence="11">
    <location>
        <position position="187"/>
    </location>
    <ligand>
        <name>Ca(2+)</name>
        <dbReference type="ChEBI" id="CHEBI:29108"/>
        <label>2</label>
    </ligand>
</feature>
<dbReference type="PROSITE" id="PS50215">
    <property type="entry name" value="ADAM_MEPRO"/>
    <property type="match status" value="1"/>
</dbReference>
<evidence type="ECO:0000256" key="4">
    <source>
        <dbReference type="ARBA" id="ARBA00022723"/>
    </source>
</evidence>
<feature type="domain" description="Peptidase M12B" evidence="17">
    <location>
        <begin position="184"/>
        <end position="387"/>
    </location>
</feature>
<feature type="disulfide bond" evidence="12">
    <location>
        <begin position="307"/>
        <end position="382"/>
    </location>
</feature>
<dbReference type="GO" id="GO:0046872">
    <property type="term" value="F:metal ion binding"/>
    <property type="evidence" value="ECO:0007669"/>
    <property type="project" value="UniProtKB-KW"/>
</dbReference>
<evidence type="ECO:0000256" key="7">
    <source>
        <dbReference type="ARBA" id="ARBA00023049"/>
    </source>
</evidence>
<evidence type="ECO:0000256" key="11">
    <source>
        <dbReference type="PIRSR" id="PIRSR613273-2"/>
    </source>
</evidence>
<feature type="signal peptide" evidence="16">
    <location>
        <begin position="1"/>
        <end position="16"/>
    </location>
</feature>
<keyword evidence="4 11" id="KW-0479">Metal-binding</keyword>
<dbReference type="Pfam" id="PF17771">
    <property type="entry name" value="ADAMTS_CR_2"/>
    <property type="match status" value="1"/>
</dbReference>
<dbReference type="OrthoDB" id="10035764at2759"/>
<evidence type="ECO:0000256" key="13">
    <source>
        <dbReference type="PROSITE-ProRule" id="PRU00276"/>
    </source>
</evidence>
<evidence type="ECO:0000256" key="5">
    <source>
        <dbReference type="ARBA" id="ARBA00022801"/>
    </source>
</evidence>
<feature type="transmembrane region" description="Helical" evidence="15">
    <location>
        <begin position="951"/>
        <end position="970"/>
    </location>
</feature>
<gene>
    <name evidence="18" type="ORF">OXX778_LOCUS12619</name>
</gene>
<keyword evidence="11" id="KW-0106">Calcium</keyword>
<evidence type="ECO:0000256" key="12">
    <source>
        <dbReference type="PIRSR" id="PIRSR613273-3"/>
    </source>
</evidence>
<feature type="transmembrane region" description="Helical" evidence="15">
    <location>
        <begin position="1019"/>
        <end position="1046"/>
    </location>
</feature>
<dbReference type="SUPFAM" id="SSF55486">
    <property type="entry name" value="Metalloproteases ('zincins'), catalytic domain"/>
    <property type="match status" value="1"/>
</dbReference>
<feature type="binding site" evidence="11">
    <location>
        <position position="382"/>
    </location>
    <ligand>
        <name>Ca(2+)</name>
        <dbReference type="ChEBI" id="CHEBI:29108"/>
        <label>1</label>
    </ligand>
</feature>
<dbReference type="InterPro" id="IPR036383">
    <property type="entry name" value="TSP1_rpt_sf"/>
</dbReference>
<dbReference type="SUPFAM" id="SSF82895">
    <property type="entry name" value="TSP-1 type 1 repeat"/>
    <property type="match status" value="1"/>
</dbReference>
<dbReference type="Pfam" id="PF00090">
    <property type="entry name" value="TSP_1"/>
    <property type="match status" value="1"/>
</dbReference>
<proteinExistence type="predicted"/>
<dbReference type="InterPro" id="IPR024079">
    <property type="entry name" value="MetalloPept_cat_dom_sf"/>
</dbReference>
<dbReference type="Gene3D" id="2.20.100.10">
    <property type="entry name" value="Thrombospondin type-1 (TSP1) repeat"/>
    <property type="match status" value="1"/>
</dbReference>
<keyword evidence="5" id="KW-0378">Hydrolase</keyword>
<feature type="binding site" evidence="11 13">
    <location>
        <position position="329"/>
    </location>
    <ligand>
        <name>Zn(2+)</name>
        <dbReference type="ChEBI" id="CHEBI:29105"/>
        <note>catalytic</note>
    </ligand>
</feature>
<dbReference type="Gene3D" id="2.60.120.830">
    <property type="match status" value="1"/>
</dbReference>
<dbReference type="InterPro" id="IPR041645">
    <property type="entry name" value="ADAMTS_CR_2"/>
</dbReference>
<feature type="disulfide bond" evidence="12">
    <location>
        <begin position="504"/>
        <end position="541"/>
    </location>
</feature>
<dbReference type="Pfam" id="PF01421">
    <property type="entry name" value="Reprolysin"/>
    <property type="match status" value="1"/>
</dbReference>
<keyword evidence="6 11" id="KW-0862">Zinc</keyword>
<dbReference type="AlphaFoldDB" id="A0A814B7S9"/>
<dbReference type="GO" id="GO:0005576">
    <property type="term" value="C:extracellular region"/>
    <property type="evidence" value="ECO:0007669"/>
    <property type="project" value="UniProtKB-SubCell"/>
</dbReference>
<dbReference type="PANTHER" id="PTHR13723">
    <property type="entry name" value="ADAMTS A DISINTEGRIN AND METALLOPROTEASE WITH THROMBOSPONDIN MOTIFS PROTEASE"/>
    <property type="match status" value="1"/>
</dbReference>
<dbReference type="Pfam" id="PF19236">
    <property type="entry name" value="ADAMTS_CR_3"/>
    <property type="match status" value="1"/>
</dbReference>
<dbReference type="InterPro" id="IPR045371">
    <property type="entry name" value="ADAMTS_CR_3"/>
</dbReference>
<dbReference type="InterPro" id="IPR000884">
    <property type="entry name" value="TSP1_rpt"/>
</dbReference>
<feature type="region of interest" description="Disordered" evidence="14">
    <location>
        <begin position="813"/>
        <end position="834"/>
    </location>
</feature>
<evidence type="ECO:0000256" key="9">
    <source>
        <dbReference type="ARBA" id="ARBA00023180"/>
    </source>
</evidence>
<feature type="binding site" evidence="11">
    <location>
        <position position="187"/>
    </location>
    <ligand>
        <name>Ca(2+)</name>
        <dbReference type="ChEBI" id="CHEBI:29108"/>
        <label>1</label>
    </ligand>
</feature>
<evidence type="ECO:0000256" key="16">
    <source>
        <dbReference type="SAM" id="SignalP"/>
    </source>
</evidence>
<evidence type="ECO:0000256" key="14">
    <source>
        <dbReference type="SAM" id="MobiDB-lite"/>
    </source>
</evidence>
<keyword evidence="16" id="KW-0732">Signal</keyword>
<feature type="transmembrane region" description="Helical" evidence="15">
    <location>
        <begin position="915"/>
        <end position="939"/>
    </location>
</feature>
<evidence type="ECO:0000256" key="15">
    <source>
        <dbReference type="SAM" id="Phobius"/>
    </source>
</evidence>
<name>A0A814B7S9_9BILA</name>
<evidence type="ECO:0000256" key="1">
    <source>
        <dbReference type="ARBA" id="ARBA00004613"/>
    </source>
</evidence>
<protein>
    <recommendedName>
        <fullName evidence="17">Peptidase M12B domain-containing protein</fullName>
    </recommendedName>
</protein>
<dbReference type="InterPro" id="IPR050439">
    <property type="entry name" value="ADAMTS_ADAMTS-like"/>
</dbReference>